<evidence type="ECO:0000256" key="4">
    <source>
        <dbReference type="ARBA" id="ARBA00023136"/>
    </source>
</evidence>
<dbReference type="SUPFAM" id="SSF103473">
    <property type="entry name" value="MFS general substrate transporter"/>
    <property type="match status" value="1"/>
</dbReference>
<dbReference type="Proteomes" id="UP000625527">
    <property type="component" value="Unassembled WGS sequence"/>
</dbReference>
<feature type="transmembrane region" description="Helical" evidence="5">
    <location>
        <begin position="401"/>
        <end position="423"/>
    </location>
</feature>
<protein>
    <submittedName>
        <fullName evidence="7">MFS transporter</fullName>
    </submittedName>
</protein>
<dbReference type="EMBL" id="JADAQT010000107">
    <property type="protein sequence ID" value="MBE1878042.1"/>
    <property type="molecule type" value="Genomic_DNA"/>
</dbReference>
<dbReference type="InterPro" id="IPR036259">
    <property type="entry name" value="MFS_trans_sf"/>
</dbReference>
<keyword evidence="2 5" id="KW-0812">Transmembrane</keyword>
<name>A0ABR9N317_9MICO</name>
<dbReference type="PANTHER" id="PTHR23534">
    <property type="entry name" value="MFS PERMEASE"/>
    <property type="match status" value="1"/>
</dbReference>
<feature type="transmembrane region" description="Helical" evidence="5">
    <location>
        <begin position="148"/>
        <end position="167"/>
    </location>
</feature>
<dbReference type="PANTHER" id="PTHR23534:SF1">
    <property type="entry name" value="MAJOR FACILITATOR SUPERFAMILY PROTEIN"/>
    <property type="match status" value="1"/>
</dbReference>
<dbReference type="Gene3D" id="1.20.1250.20">
    <property type="entry name" value="MFS general substrate transporter like domains"/>
    <property type="match status" value="1"/>
</dbReference>
<evidence type="ECO:0000259" key="6">
    <source>
        <dbReference type="PROSITE" id="PS50850"/>
    </source>
</evidence>
<evidence type="ECO:0000256" key="2">
    <source>
        <dbReference type="ARBA" id="ARBA00022692"/>
    </source>
</evidence>
<keyword evidence="3 5" id="KW-1133">Transmembrane helix</keyword>
<dbReference type="Pfam" id="PF07690">
    <property type="entry name" value="MFS_1"/>
    <property type="match status" value="1"/>
</dbReference>
<organism evidence="7 8">
    <name type="scientific">Myceligenerans pegani</name>
    <dbReference type="NCBI Taxonomy" id="2776917"/>
    <lineage>
        <taxon>Bacteria</taxon>
        <taxon>Bacillati</taxon>
        <taxon>Actinomycetota</taxon>
        <taxon>Actinomycetes</taxon>
        <taxon>Micrococcales</taxon>
        <taxon>Promicromonosporaceae</taxon>
        <taxon>Myceligenerans</taxon>
    </lineage>
</organism>
<feature type="transmembrane region" description="Helical" evidence="5">
    <location>
        <begin position="309"/>
        <end position="331"/>
    </location>
</feature>
<feature type="transmembrane region" description="Helical" evidence="5">
    <location>
        <begin position="376"/>
        <end position="395"/>
    </location>
</feature>
<keyword evidence="8" id="KW-1185">Reference proteome</keyword>
<feature type="domain" description="Major facilitator superfamily (MFS) profile" evidence="6">
    <location>
        <begin position="22"/>
        <end position="426"/>
    </location>
</feature>
<dbReference type="PROSITE" id="PS50850">
    <property type="entry name" value="MFS"/>
    <property type="match status" value="1"/>
</dbReference>
<dbReference type="InterPro" id="IPR020846">
    <property type="entry name" value="MFS_dom"/>
</dbReference>
<feature type="transmembrane region" description="Helical" evidence="5">
    <location>
        <begin position="337"/>
        <end position="364"/>
    </location>
</feature>
<feature type="transmembrane region" description="Helical" evidence="5">
    <location>
        <begin position="280"/>
        <end position="297"/>
    </location>
</feature>
<feature type="transmembrane region" description="Helical" evidence="5">
    <location>
        <begin position="23"/>
        <end position="47"/>
    </location>
</feature>
<evidence type="ECO:0000313" key="7">
    <source>
        <dbReference type="EMBL" id="MBE1878042.1"/>
    </source>
</evidence>
<comment type="subcellular location">
    <subcellularLocation>
        <location evidence="1">Cell membrane</location>
        <topology evidence="1">Multi-pass membrane protein</topology>
    </subcellularLocation>
</comment>
<dbReference type="RefSeq" id="WP_192864594.1">
    <property type="nucleotide sequence ID" value="NZ_JADAQT010000107.1"/>
</dbReference>
<feature type="transmembrane region" description="Helical" evidence="5">
    <location>
        <begin position="248"/>
        <end position="268"/>
    </location>
</feature>
<keyword evidence="4 5" id="KW-0472">Membrane</keyword>
<gene>
    <name evidence="7" type="ORF">IHE71_20330</name>
</gene>
<proteinExistence type="predicted"/>
<reference evidence="7 8" key="1">
    <citation type="submission" date="2020-10" db="EMBL/GenBank/DDBJ databases">
        <title>Myceligenerans pegani sp. nov., an endophytic actinomycete isolated from Peganum harmala L. in Xinjiang, China.</title>
        <authorList>
            <person name="Xin L."/>
        </authorList>
    </citation>
    <scope>NUCLEOTIDE SEQUENCE [LARGE SCALE GENOMIC DNA]</scope>
    <source>
        <strain evidence="7 8">TRM65318</strain>
    </source>
</reference>
<feature type="transmembrane region" description="Helical" evidence="5">
    <location>
        <begin position="179"/>
        <end position="204"/>
    </location>
</feature>
<dbReference type="InterPro" id="IPR011701">
    <property type="entry name" value="MFS"/>
</dbReference>
<evidence type="ECO:0000313" key="8">
    <source>
        <dbReference type="Proteomes" id="UP000625527"/>
    </source>
</evidence>
<sequence length="430" mass="42153">MPETQVGAPAPGVTEPPQQRRTLGVLVAAQVLSGAGLAAGITVGALLAQDMLGSTSLSGLPSALFTIGSAGAALLIGRISQRLGRRPGLALGYLGGALGSVGVIAAAVLDNAVLLFTTLFVYGAGTATNLQARYAGADLAAPARRGRAVSTVLVATTLGAVAGPNLVTVMGDAAGSLGIPALAGPFLLSGAAYGAAGLVLWVWLRPDPLLLAREAAAGHGAVSTSEPVAEIAQVPPSDDAARDAARTVLLAGTIMVLTQAVMVAVMTMTPVHMHAHHHSVGAMGMVIAAHVGMMYLPSPLSGWLVDRYGPVRVAVAAAGVLLLSGVLAAAAPASSLVLLAIALGLLGLGWSFGLVAGTAMLTAAVPIESRAKTQGAVDLSVALAGAAGGMGSGMVVAGTSYAALALGGGLFALLILPAVAVTVRRSGTPA</sequence>
<evidence type="ECO:0000256" key="5">
    <source>
        <dbReference type="SAM" id="Phobius"/>
    </source>
</evidence>
<feature type="transmembrane region" description="Helical" evidence="5">
    <location>
        <begin position="115"/>
        <end position="136"/>
    </location>
</feature>
<evidence type="ECO:0000256" key="1">
    <source>
        <dbReference type="ARBA" id="ARBA00004651"/>
    </source>
</evidence>
<accession>A0ABR9N317</accession>
<feature type="transmembrane region" description="Helical" evidence="5">
    <location>
        <begin position="89"/>
        <end position="109"/>
    </location>
</feature>
<evidence type="ECO:0000256" key="3">
    <source>
        <dbReference type="ARBA" id="ARBA00022989"/>
    </source>
</evidence>
<comment type="caution">
    <text evidence="7">The sequence shown here is derived from an EMBL/GenBank/DDBJ whole genome shotgun (WGS) entry which is preliminary data.</text>
</comment>
<feature type="transmembrane region" description="Helical" evidence="5">
    <location>
        <begin position="59"/>
        <end position="77"/>
    </location>
</feature>